<dbReference type="InterPro" id="IPR052514">
    <property type="entry name" value="SAM-dependent_MTase"/>
</dbReference>
<evidence type="ECO:0000313" key="3">
    <source>
        <dbReference type="Proteomes" id="UP000483035"/>
    </source>
</evidence>
<organism evidence="2 3">
    <name type="scientific">Rhizobium lusitanum</name>
    <dbReference type="NCBI Taxonomy" id="293958"/>
    <lineage>
        <taxon>Bacteria</taxon>
        <taxon>Pseudomonadati</taxon>
        <taxon>Pseudomonadota</taxon>
        <taxon>Alphaproteobacteria</taxon>
        <taxon>Hyphomicrobiales</taxon>
        <taxon>Rhizobiaceae</taxon>
        <taxon>Rhizobium/Agrobacterium group</taxon>
        <taxon>Rhizobium</taxon>
    </lineage>
</organism>
<evidence type="ECO:0000313" key="2">
    <source>
        <dbReference type="EMBL" id="NEI74926.1"/>
    </source>
</evidence>
<proteinExistence type="predicted"/>
<dbReference type="AlphaFoldDB" id="A0A6L9UL94"/>
<dbReference type="InterPro" id="IPR029063">
    <property type="entry name" value="SAM-dependent_MTases_sf"/>
</dbReference>
<dbReference type="PANTHER" id="PTHR34203">
    <property type="entry name" value="METHYLTRANSFERASE, FKBM FAMILY PROTEIN"/>
    <property type="match status" value="1"/>
</dbReference>
<dbReference type="EMBL" id="WUEY01000045">
    <property type="protein sequence ID" value="NEI74926.1"/>
    <property type="molecule type" value="Genomic_DNA"/>
</dbReference>
<dbReference type="PANTHER" id="PTHR34203:SF15">
    <property type="entry name" value="SLL1173 PROTEIN"/>
    <property type="match status" value="1"/>
</dbReference>
<dbReference type="Proteomes" id="UP000483035">
    <property type="component" value="Unassembled WGS sequence"/>
</dbReference>
<name>A0A6L9UL94_9HYPH</name>
<evidence type="ECO:0000259" key="1">
    <source>
        <dbReference type="Pfam" id="PF05050"/>
    </source>
</evidence>
<dbReference type="InterPro" id="IPR006342">
    <property type="entry name" value="FkbM_mtfrase"/>
</dbReference>
<sequence>MFDLGAHQGVVAMMLAKQVGPNGRVVAIEASLPNAELAKRNADMNSMDNIEVRHAAVVHEDGPVLFTQRGNGSVALSEKEFRAVSVDGISIDTMTKTYGVPDLVYMDIEGFEVHALKGARETLGSQASWLIEVHGDDTIGQFGGRNRDVLAVFEEGYDLYSAIDNHTDAFQLRAKSDPVPTGRFFLAAIPRVQ</sequence>
<dbReference type="GO" id="GO:0008168">
    <property type="term" value="F:methyltransferase activity"/>
    <property type="evidence" value="ECO:0007669"/>
    <property type="project" value="UniProtKB-KW"/>
</dbReference>
<keyword evidence="2" id="KW-0808">Transferase</keyword>
<comment type="caution">
    <text evidence="2">The sequence shown here is derived from an EMBL/GenBank/DDBJ whole genome shotgun (WGS) entry which is preliminary data.</text>
</comment>
<reference evidence="2 3" key="1">
    <citation type="submission" date="2019-12" db="EMBL/GenBank/DDBJ databases">
        <title>Rhizobium genotypes associated with high levels of biological nitrogen fixation by grain legumes in a temperate-maritime cropping system.</title>
        <authorList>
            <person name="Maluk M."/>
            <person name="Francesc Ferrando Molina F."/>
            <person name="Lopez Del Egido L."/>
            <person name="Lafos M."/>
            <person name="Langarica-Fuentes A."/>
            <person name="Gebre Yohannes G."/>
            <person name="Young M.W."/>
            <person name="Martin P."/>
            <person name="Gantlett R."/>
            <person name="Kenicer G."/>
            <person name="Hawes C."/>
            <person name="Begg G.S."/>
            <person name="Quilliam R.S."/>
            <person name="Squire G.R."/>
            <person name="Poole P.S."/>
            <person name="Young P.W."/>
            <person name="Iannetta P.M."/>
            <person name="James E.K."/>
        </authorList>
    </citation>
    <scope>NUCLEOTIDE SEQUENCE [LARGE SCALE GENOMIC DNA]</scope>
    <source>
        <strain evidence="2 3">JHI1118</strain>
    </source>
</reference>
<dbReference type="GO" id="GO:0032259">
    <property type="term" value="P:methylation"/>
    <property type="evidence" value="ECO:0007669"/>
    <property type="project" value="UniProtKB-KW"/>
</dbReference>
<dbReference type="Gene3D" id="3.40.50.150">
    <property type="entry name" value="Vaccinia Virus protein VP39"/>
    <property type="match status" value="1"/>
</dbReference>
<accession>A0A6L9UL94</accession>
<keyword evidence="2" id="KW-0489">Methyltransferase</keyword>
<dbReference type="Pfam" id="PF05050">
    <property type="entry name" value="Methyltransf_21"/>
    <property type="match status" value="1"/>
</dbReference>
<feature type="domain" description="Methyltransferase FkbM" evidence="1">
    <location>
        <begin position="3"/>
        <end position="141"/>
    </location>
</feature>
<dbReference type="SUPFAM" id="SSF53335">
    <property type="entry name" value="S-adenosyl-L-methionine-dependent methyltransferases"/>
    <property type="match status" value="1"/>
</dbReference>
<gene>
    <name evidence="2" type="ORF">GR212_35930</name>
</gene>
<protein>
    <submittedName>
        <fullName evidence="2">FkbM family methyltransferase</fullName>
    </submittedName>
</protein>
<dbReference type="NCBIfam" id="TIGR01444">
    <property type="entry name" value="fkbM_fam"/>
    <property type="match status" value="1"/>
</dbReference>